<feature type="domain" description="Beta-ketoacyl synthase C-terminal" evidence="3">
    <location>
        <begin position="7"/>
        <end position="47"/>
    </location>
</feature>
<sequence>MHQREFPLLKTSAKSNIAHLEAGAGIAGLTKCIMMINMATAPPNCHLNIINPHLTTEGFPVYFDTEQCNTGYSSLYCGVSSFGFGGTNSRADVYGYASKGHKAVIKFYMPKPNPPRVMPIGQDVFICGSWTGWSEYEAMEGGGDGVYTCAIALGDSRYEKFYLSCTEDTYEAIHPLIDNADQTAQVVGPDWDGKGLYWIIDGREEQVPAGTIYEITFTWTPDRKSITWEKVGESTDAKVLGYEYEHKFYMTGSFRKFDGYTQMKKIEGENFYEGTFKIGYRFREEFQIVRDADPEQAIYPSIPSCTSTSAPLQGPDPHGKGKNWLVKGSQHDTVTVRVSLVDGKCSVTVSSVVLGEKTWESWASWATRITQSFYLRGSFNQGRTTPMLPDENTPGVHRCRVILDDEGTASFYILVNEDEKLVLHPDEELSLVGPDLQATNHWYLEGPPRTIYEVKLDLLQPDRKKIVSWGPSGTSALVA</sequence>
<protein>
    <recommendedName>
        <fullName evidence="3">Beta-ketoacyl synthase C-terminal domain-containing protein</fullName>
    </recommendedName>
</protein>
<dbReference type="InterPro" id="IPR016039">
    <property type="entry name" value="Thiolase-like"/>
</dbReference>
<dbReference type="Gene3D" id="3.40.47.10">
    <property type="match status" value="1"/>
</dbReference>
<dbReference type="GO" id="GO:0006633">
    <property type="term" value="P:fatty acid biosynthetic process"/>
    <property type="evidence" value="ECO:0007669"/>
    <property type="project" value="TreeGrafter"/>
</dbReference>
<name>A0A7S4VJV6_9DINO</name>
<dbReference type="CDD" id="cd02859">
    <property type="entry name" value="E_set_AMPKbeta_like_N"/>
    <property type="match status" value="1"/>
</dbReference>
<dbReference type="InterPro" id="IPR014031">
    <property type="entry name" value="Ketoacyl_synth_C"/>
</dbReference>
<dbReference type="InterPro" id="IPR050091">
    <property type="entry name" value="PKS_NRPS_Biosynth_Enz"/>
</dbReference>
<dbReference type="SUPFAM" id="SSF53901">
    <property type="entry name" value="Thiolase-like"/>
    <property type="match status" value="1"/>
</dbReference>
<evidence type="ECO:0000256" key="1">
    <source>
        <dbReference type="ARBA" id="ARBA00022450"/>
    </source>
</evidence>
<organism evidence="4">
    <name type="scientific">Alexandrium monilatum</name>
    <dbReference type="NCBI Taxonomy" id="311494"/>
    <lineage>
        <taxon>Eukaryota</taxon>
        <taxon>Sar</taxon>
        <taxon>Alveolata</taxon>
        <taxon>Dinophyceae</taxon>
        <taxon>Gonyaulacales</taxon>
        <taxon>Pyrocystaceae</taxon>
        <taxon>Alexandrium</taxon>
    </lineage>
</organism>
<evidence type="ECO:0000313" key="4">
    <source>
        <dbReference type="EMBL" id="CAE4633970.1"/>
    </source>
</evidence>
<dbReference type="AlphaFoldDB" id="A0A7S4VJV6"/>
<evidence type="ECO:0000259" key="3">
    <source>
        <dbReference type="Pfam" id="PF02801"/>
    </source>
</evidence>
<dbReference type="GO" id="GO:0004312">
    <property type="term" value="F:fatty acid synthase activity"/>
    <property type="evidence" value="ECO:0007669"/>
    <property type="project" value="TreeGrafter"/>
</dbReference>
<gene>
    <name evidence="4" type="ORF">AMON00008_LOCUS44755</name>
</gene>
<dbReference type="PANTHER" id="PTHR43775:SF37">
    <property type="entry name" value="SI:DKEY-61P9.11"/>
    <property type="match status" value="1"/>
</dbReference>
<dbReference type="PANTHER" id="PTHR43775">
    <property type="entry name" value="FATTY ACID SYNTHASE"/>
    <property type="match status" value="1"/>
</dbReference>
<proteinExistence type="predicted"/>
<dbReference type="Pfam" id="PF02801">
    <property type="entry name" value="Ketoacyl-synt_C"/>
    <property type="match status" value="1"/>
</dbReference>
<dbReference type="EMBL" id="HBNR01063397">
    <property type="protein sequence ID" value="CAE4633970.1"/>
    <property type="molecule type" value="Transcribed_RNA"/>
</dbReference>
<accession>A0A7S4VJV6</accession>
<keyword evidence="1" id="KW-0596">Phosphopantetheine</keyword>
<evidence type="ECO:0000256" key="2">
    <source>
        <dbReference type="ARBA" id="ARBA00022553"/>
    </source>
</evidence>
<reference evidence="4" key="1">
    <citation type="submission" date="2021-01" db="EMBL/GenBank/DDBJ databases">
        <authorList>
            <person name="Corre E."/>
            <person name="Pelletier E."/>
            <person name="Niang G."/>
            <person name="Scheremetjew M."/>
            <person name="Finn R."/>
            <person name="Kale V."/>
            <person name="Holt S."/>
            <person name="Cochrane G."/>
            <person name="Meng A."/>
            <person name="Brown T."/>
            <person name="Cohen L."/>
        </authorList>
    </citation>
    <scope>NUCLEOTIDE SEQUENCE</scope>
    <source>
        <strain evidence="4">CCMP3105</strain>
    </source>
</reference>
<keyword evidence="2" id="KW-0597">Phosphoprotein</keyword>